<dbReference type="InterPro" id="IPR011249">
    <property type="entry name" value="Metalloenz_LuxS/M16"/>
</dbReference>
<dbReference type="SUPFAM" id="SSF63411">
    <property type="entry name" value="LuxS/MPP-like metallohydrolase"/>
    <property type="match status" value="2"/>
</dbReference>
<dbReference type="PANTHER" id="PTHR11851">
    <property type="entry name" value="METALLOPROTEASE"/>
    <property type="match status" value="1"/>
</dbReference>
<name>A0ABU0HCG5_9HYPH</name>
<proteinExistence type="inferred from homology"/>
<feature type="domain" description="Peptidase M16 N-terminal" evidence="6">
    <location>
        <begin position="11"/>
        <end position="157"/>
    </location>
</feature>
<protein>
    <submittedName>
        <fullName evidence="8">Zinc protease</fullName>
        <ecNumber evidence="8">3.4.24.-</ecNumber>
    </submittedName>
</protein>
<dbReference type="EMBL" id="JAUSVO010000007">
    <property type="protein sequence ID" value="MDQ0439996.1"/>
    <property type="molecule type" value="Genomic_DNA"/>
</dbReference>
<feature type="region of interest" description="Disordered" evidence="5">
    <location>
        <begin position="203"/>
        <end position="223"/>
    </location>
</feature>
<keyword evidence="3" id="KW-0482">Metalloprotease</keyword>
<evidence type="ECO:0000256" key="5">
    <source>
        <dbReference type="SAM" id="MobiDB-lite"/>
    </source>
</evidence>
<dbReference type="GO" id="GO:0006508">
    <property type="term" value="P:proteolysis"/>
    <property type="evidence" value="ECO:0007669"/>
    <property type="project" value="UniProtKB-KW"/>
</dbReference>
<comment type="cofactor">
    <cofactor evidence="1">
        <name>Zn(2+)</name>
        <dbReference type="ChEBI" id="CHEBI:29105"/>
    </cofactor>
</comment>
<dbReference type="EC" id="3.4.24.-" evidence="8"/>
<organism evidence="8 9">
    <name type="scientific">Kaistia dalseonensis</name>
    <dbReference type="NCBI Taxonomy" id="410840"/>
    <lineage>
        <taxon>Bacteria</taxon>
        <taxon>Pseudomonadati</taxon>
        <taxon>Pseudomonadota</taxon>
        <taxon>Alphaproteobacteria</taxon>
        <taxon>Hyphomicrobiales</taxon>
        <taxon>Kaistiaceae</taxon>
        <taxon>Kaistia</taxon>
    </lineage>
</organism>
<evidence type="ECO:0000256" key="3">
    <source>
        <dbReference type="ARBA" id="ARBA00023049"/>
    </source>
</evidence>
<sequence length="421" mass="45869">MSFMLENGMQVVVVPDHRAPIVTSMVWYRIGAADDPIGKSGIAHFLEHLMFKGTAKHPAGEFSSKVSEGGGAENAFTTNDATAFYQTIGKDQLGTVMAFEADRMEGLVLTDAVVLPERDVILEERRMRIDNDPGALLAEAMDAALFQNHHYGIPTIGWEHEMAGLTREDALAQYQRYYTPNNAILVIAGDVTPDEVRRQADVTFGRVPRRSEPGPRQRAKEPPPIAERTVTLHDERVTQPSLSRSYLAPSYPNAAPGEAEALDILADVLGRGPTSRLYRSLVIEQGIANSASAYYSGDGLDYGRFGIFAVPRGDVSLDRLGAAIDAAITDIRDHGITQDELDRAKKRTRAAAIYAQDSQATLARIVGTVMVNGQSLADVQEWPSRIDHVSVADVSAAARKYLDKRRSVTGSLLPAPAENRS</sequence>
<comment type="similarity">
    <text evidence="2 4">Belongs to the peptidase M16 family.</text>
</comment>
<evidence type="ECO:0000256" key="1">
    <source>
        <dbReference type="ARBA" id="ARBA00001947"/>
    </source>
</evidence>
<dbReference type="InterPro" id="IPR001431">
    <property type="entry name" value="Pept_M16_Zn_BS"/>
</dbReference>
<reference evidence="8 9" key="1">
    <citation type="submission" date="2023-07" db="EMBL/GenBank/DDBJ databases">
        <title>Genomic Encyclopedia of Type Strains, Phase IV (KMG-IV): sequencing the most valuable type-strain genomes for metagenomic binning, comparative biology and taxonomic classification.</title>
        <authorList>
            <person name="Goeker M."/>
        </authorList>
    </citation>
    <scope>NUCLEOTIDE SEQUENCE [LARGE SCALE GENOMIC DNA]</scope>
    <source>
        <strain evidence="8 9">B6-8</strain>
    </source>
</reference>
<dbReference type="PANTHER" id="PTHR11851:SF49">
    <property type="entry name" value="MITOCHONDRIAL-PROCESSING PEPTIDASE SUBUNIT ALPHA"/>
    <property type="match status" value="1"/>
</dbReference>
<keyword evidence="8" id="KW-0378">Hydrolase</keyword>
<gene>
    <name evidence="8" type="ORF">QO014_004409</name>
</gene>
<evidence type="ECO:0000259" key="7">
    <source>
        <dbReference type="Pfam" id="PF05193"/>
    </source>
</evidence>
<evidence type="ECO:0000256" key="4">
    <source>
        <dbReference type="RuleBase" id="RU004447"/>
    </source>
</evidence>
<feature type="domain" description="Peptidase M16 C-terminal" evidence="7">
    <location>
        <begin position="165"/>
        <end position="346"/>
    </location>
</feature>
<accession>A0ABU0HCG5</accession>
<dbReference type="Pfam" id="PF00675">
    <property type="entry name" value="Peptidase_M16"/>
    <property type="match status" value="1"/>
</dbReference>
<dbReference type="InterPro" id="IPR011765">
    <property type="entry name" value="Pept_M16_N"/>
</dbReference>
<dbReference type="GO" id="GO:0008233">
    <property type="term" value="F:peptidase activity"/>
    <property type="evidence" value="ECO:0007669"/>
    <property type="project" value="UniProtKB-KW"/>
</dbReference>
<dbReference type="InterPro" id="IPR050361">
    <property type="entry name" value="MPP/UQCRC_Complex"/>
</dbReference>
<dbReference type="InterPro" id="IPR007863">
    <property type="entry name" value="Peptidase_M16_C"/>
</dbReference>
<comment type="caution">
    <text evidence="8">The sequence shown here is derived from an EMBL/GenBank/DDBJ whole genome shotgun (WGS) entry which is preliminary data.</text>
</comment>
<evidence type="ECO:0000313" key="8">
    <source>
        <dbReference type="EMBL" id="MDQ0439996.1"/>
    </source>
</evidence>
<evidence type="ECO:0000256" key="2">
    <source>
        <dbReference type="ARBA" id="ARBA00007261"/>
    </source>
</evidence>
<dbReference type="PROSITE" id="PS00143">
    <property type="entry name" value="INSULINASE"/>
    <property type="match status" value="1"/>
</dbReference>
<dbReference type="Gene3D" id="3.30.830.10">
    <property type="entry name" value="Metalloenzyme, LuxS/M16 peptidase-like"/>
    <property type="match status" value="2"/>
</dbReference>
<evidence type="ECO:0000313" key="9">
    <source>
        <dbReference type="Proteomes" id="UP001241603"/>
    </source>
</evidence>
<dbReference type="Proteomes" id="UP001241603">
    <property type="component" value="Unassembled WGS sequence"/>
</dbReference>
<keyword evidence="9" id="KW-1185">Reference proteome</keyword>
<dbReference type="Pfam" id="PF05193">
    <property type="entry name" value="Peptidase_M16_C"/>
    <property type="match status" value="1"/>
</dbReference>
<feature type="compositionally biased region" description="Basic and acidic residues" evidence="5">
    <location>
        <begin position="209"/>
        <end position="221"/>
    </location>
</feature>
<keyword evidence="8" id="KW-0645">Protease</keyword>
<evidence type="ECO:0000259" key="6">
    <source>
        <dbReference type="Pfam" id="PF00675"/>
    </source>
</evidence>